<dbReference type="AlphaFoldDB" id="V4MP84"/>
<dbReference type="STRING" id="72664.V4MP84"/>
<dbReference type="Gene3D" id="1.20.1280.50">
    <property type="match status" value="1"/>
</dbReference>
<evidence type="ECO:0000313" key="3">
    <source>
        <dbReference type="Proteomes" id="UP000030689"/>
    </source>
</evidence>
<dbReference type="Pfam" id="PF00646">
    <property type="entry name" value="F-box"/>
    <property type="match status" value="1"/>
</dbReference>
<dbReference type="PANTHER" id="PTHR31672">
    <property type="entry name" value="BNACNNG10540D PROTEIN"/>
    <property type="match status" value="1"/>
</dbReference>
<dbReference type="PANTHER" id="PTHR31672:SF8">
    <property type="entry name" value="F-BOX DOMAIN-CONTAINING PROTEIN"/>
    <property type="match status" value="1"/>
</dbReference>
<evidence type="ECO:0000313" key="2">
    <source>
        <dbReference type="EMBL" id="ESQ33456.1"/>
    </source>
</evidence>
<gene>
    <name evidence="2" type="ORF">EUTSA_v10009727mg</name>
</gene>
<keyword evidence="3" id="KW-1185">Reference proteome</keyword>
<dbReference type="KEGG" id="eus:EUTSA_v10009727mg"/>
<name>V4MP84_EUTSA</name>
<evidence type="ECO:0000259" key="1">
    <source>
        <dbReference type="SMART" id="SM00256"/>
    </source>
</evidence>
<dbReference type="SMART" id="SM00256">
    <property type="entry name" value="FBOX"/>
    <property type="match status" value="1"/>
</dbReference>
<proteinExistence type="predicted"/>
<dbReference type="EMBL" id="KI517683">
    <property type="protein sequence ID" value="ESQ33456.1"/>
    <property type="molecule type" value="Genomic_DNA"/>
</dbReference>
<sequence>MKKNKKMNMMTISLTEDLWTLILSRLPLKSIATSKLVCKHWKSIAESQFLRKHFLSHHQNSHSSWSVMWRDGRNKNAPEEVVAHYGCDVWGLPRSLGSYVSSFINSMTTTKTQEVRVLAYTEVGLILISSKEPVNYNPTYYVANPISRKYVEIPPLPVHRKVYYFNPTGLVTRIENGELLGYKVVLMDSSKCGKGVLSLLIYSSETCKWSFKTLRSSLPLSLVYWQQSVSMSGNLHWAGTTADKKYAIVSHDFYATGTESDRCRVTINPDVENFKDDYKGGVWTSSQGFLMLMNILEEDKLKVWRLKSGEWEHVSQISSVCFKPDFNDIFPLAMNRFDGETLYLSSENHKRQKRKRLVSTNLYNKGKLGLHNKLERTSDGLTLSFTMASSIMERSIYDSELCTFVLPRWLYRIPSSPS</sequence>
<feature type="domain" description="F-box" evidence="1">
    <location>
        <begin position="14"/>
        <end position="53"/>
    </location>
</feature>
<dbReference type="Proteomes" id="UP000030689">
    <property type="component" value="Unassembled WGS sequence"/>
</dbReference>
<dbReference type="Pfam" id="PF24750">
    <property type="entry name" value="b-prop_At3g26010-like"/>
    <property type="match status" value="1"/>
</dbReference>
<dbReference type="InterPro" id="IPR050796">
    <property type="entry name" value="SCF_F-box_component"/>
</dbReference>
<dbReference type="InterPro" id="IPR036047">
    <property type="entry name" value="F-box-like_dom_sf"/>
</dbReference>
<dbReference type="InterPro" id="IPR001810">
    <property type="entry name" value="F-box_dom"/>
</dbReference>
<dbReference type="eggNOG" id="ENOG502SX8K">
    <property type="taxonomic scope" value="Eukaryota"/>
</dbReference>
<protein>
    <recommendedName>
        <fullName evidence="1">F-box domain-containing protein</fullName>
    </recommendedName>
</protein>
<accession>V4MP84</accession>
<reference evidence="2 3" key="1">
    <citation type="journal article" date="2013" name="Front. Plant Sci.">
        <title>The Reference Genome of the Halophytic Plant Eutrema salsugineum.</title>
        <authorList>
            <person name="Yang R."/>
            <person name="Jarvis D.E."/>
            <person name="Chen H."/>
            <person name="Beilstein M.A."/>
            <person name="Grimwood J."/>
            <person name="Jenkins J."/>
            <person name="Shu S."/>
            <person name="Prochnik S."/>
            <person name="Xin M."/>
            <person name="Ma C."/>
            <person name="Schmutz J."/>
            <person name="Wing R.A."/>
            <person name="Mitchell-Olds T."/>
            <person name="Schumaker K.S."/>
            <person name="Wang X."/>
        </authorList>
    </citation>
    <scope>NUCLEOTIDE SEQUENCE [LARGE SCALE GENOMIC DNA]</scope>
</reference>
<dbReference type="Gramene" id="ESQ33456">
    <property type="protein sequence ID" value="ESQ33456"/>
    <property type="gene ID" value="EUTSA_v10009727mg"/>
</dbReference>
<organism evidence="2 3">
    <name type="scientific">Eutrema salsugineum</name>
    <name type="common">Saltwater cress</name>
    <name type="synonym">Sisymbrium salsugineum</name>
    <dbReference type="NCBI Taxonomy" id="72664"/>
    <lineage>
        <taxon>Eukaryota</taxon>
        <taxon>Viridiplantae</taxon>
        <taxon>Streptophyta</taxon>
        <taxon>Embryophyta</taxon>
        <taxon>Tracheophyta</taxon>
        <taxon>Spermatophyta</taxon>
        <taxon>Magnoliopsida</taxon>
        <taxon>eudicotyledons</taxon>
        <taxon>Gunneridae</taxon>
        <taxon>Pentapetalae</taxon>
        <taxon>rosids</taxon>
        <taxon>malvids</taxon>
        <taxon>Brassicales</taxon>
        <taxon>Brassicaceae</taxon>
        <taxon>Eutremeae</taxon>
        <taxon>Eutrema</taxon>
    </lineage>
</organism>
<dbReference type="InterPro" id="IPR056592">
    <property type="entry name" value="Beta-prop_At3g26010-like"/>
</dbReference>
<dbReference type="SUPFAM" id="SSF81383">
    <property type="entry name" value="F-box domain"/>
    <property type="match status" value="1"/>
</dbReference>
<dbReference type="OMA" id="YCITSEM"/>